<gene>
    <name evidence="1" type="ORF">UT63_C0010G0009</name>
</gene>
<dbReference type="Proteomes" id="UP000034539">
    <property type="component" value="Unassembled WGS sequence"/>
</dbReference>
<evidence type="ECO:0000313" key="1">
    <source>
        <dbReference type="EMBL" id="KKR33905.1"/>
    </source>
</evidence>
<comment type="caution">
    <text evidence="1">The sequence shown here is derived from an EMBL/GenBank/DDBJ whole genome shotgun (WGS) entry which is preliminary data.</text>
</comment>
<dbReference type="AlphaFoldDB" id="A0A0G0SGS9"/>
<proteinExistence type="predicted"/>
<evidence type="ECO:0000313" key="2">
    <source>
        <dbReference type="Proteomes" id="UP000034539"/>
    </source>
</evidence>
<dbReference type="EMBL" id="LBXN01000010">
    <property type="protein sequence ID" value="KKR33905.1"/>
    <property type="molecule type" value="Genomic_DNA"/>
</dbReference>
<name>A0A0G0SGS9_9BACT</name>
<organism evidence="1 2">
    <name type="scientific">Candidatus Gottesmanbacteria bacterium GW2011_GWC2_39_8</name>
    <dbReference type="NCBI Taxonomy" id="1618450"/>
    <lineage>
        <taxon>Bacteria</taxon>
        <taxon>Candidatus Gottesmaniibacteriota</taxon>
    </lineage>
</organism>
<sequence>MSLNNFPLDQFFKKLFTNTSADNFITCKDSFFKLIPKYYLGKTGIFVITNSTESKSRLYSWVDRNKLSLFKIRIFDYDNVNTNIIKYRNWYNIVIVDNRDLKYLIFINNILKLNGLINKNIRFVFLSSITNLLPLALRNNHSLLYGNWRYIDIQLKKTPLPHSLKSKPGKIIKRFDSIEEEESDEQVF</sequence>
<reference evidence="1 2" key="1">
    <citation type="journal article" date="2015" name="Nature">
        <title>rRNA introns, odd ribosomes, and small enigmatic genomes across a large radiation of phyla.</title>
        <authorList>
            <person name="Brown C.T."/>
            <person name="Hug L.A."/>
            <person name="Thomas B.C."/>
            <person name="Sharon I."/>
            <person name="Castelle C.J."/>
            <person name="Singh A."/>
            <person name="Wilkins M.J."/>
            <person name="Williams K.H."/>
            <person name="Banfield J.F."/>
        </authorList>
    </citation>
    <scope>NUCLEOTIDE SEQUENCE [LARGE SCALE GENOMIC DNA]</scope>
</reference>
<protein>
    <submittedName>
        <fullName evidence="1">Uncharacterized protein</fullName>
    </submittedName>
</protein>
<accession>A0A0G0SGS9</accession>